<keyword evidence="8 10" id="KW-0472">Membrane</keyword>
<comment type="caution">
    <text evidence="11">The sequence shown here is derived from an EMBL/GenBank/DDBJ whole genome shotgun (WGS) entry which is preliminary data.</text>
</comment>
<dbReference type="GO" id="GO:1903711">
    <property type="term" value="P:spermidine transmembrane transport"/>
    <property type="evidence" value="ECO:0007669"/>
    <property type="project" value="TreeGrafter"/>
</dbReference>
<feature type="transmembrane region" description="Helical" evidence="10">
    <location>
        <begin position="86"/>
        <end position="104"/>
    </location>
</feature>
<comment type="subcellular location">
    <subcellularLocation>
        <location evidence="1">Cell inner membrane</location>
        <topology evidence="1">Multi-pass membrane protein</topology>
    </subcellularLocation>
    <subcellularLocation>
        <location evidence="9">Cell membrane</location>
        <topology evidence="9">Multi-pass membrane protein</topology>
    </subcellularLocation>
</comment>
<keyword evidence="12" id="KW-1185">Reference proteome</keyword>
<evidence type="ECO:0000256" key="7">
    <source>
        <dbReference type="ARBA" id="ARBA00022989"/>
    </source>
</evidence>
<dbReference type="STRING" id="425400.LS65_03825"/>
<gene>
    <name evidence="11" type="ORF">LS65_003490</name>
</gene>
<evidence type="ECO:0000256" key="3">
    <source>
        <dbReference type="ARBA" id="ARBA00021114"/>
    </source>
</evidence>
<dbReference type="PANTHER" id="PTHR30561:SF6">
    <property type="entry name" value="SPERMIDINE EXPORT PROTEIN MDTI"/>
    <property type="match status" value="1"/>
</dbReference>
<dbReference type="GO" id="GO:0015199">
    <property type="term" value="F:amino-acid betaine transmembrane transporter activity"/>
    <property type="evidence" value="ECO:0007669"/>
    <property type="project" value="TreeGrafter"/>
</dbReference>
<dbReference type="GO" id="GO:0005886">
    <property type="term" value="C:plasma membrane"/>
    <property type="evidence" value="ECO:0007669"/>
    <property type="project" value="UniProtKB-SubCell"/>
</dbReference>
<evidence type="ECO:0000313" key="12">
    <source>
        <dbReference type="Proteomes" id="UP000029707"/>
    </source>
</evidence>
<dbReference type="Proteomes" id="UP000029707">
    <property type="component" value="Unassembled WGS sequence"/>
</dbReference>
<sequence>MSLALVYVVISAILDVIANLFLKKSNAFTHKGYTIGTIVMVWAAFSVLVLALEDMPLSVAYSTWGAIGIIGTILGGYIFFKEKLDIVGYIGVVMVVCGVILLHWES</sequence>
<accession>A0A4U8TP90</accession>
<keyword evidence="7 10" id="KW-1133">Transmembrane helix</keyword>
<dbReference type="GO" id="GO:0015220">
    <property type="term" value="F:choline transmembrane transporter activity"/>
    <property type="evidence" value="ECO:0007669"/>
    <property type="project" value="TreeGrafter"/>
</dbReference>
<organism evidence="11 12">
    <name type="scientific">Helicobacter japonicus</name>
    <dbReference type="NCBI Taxonomy" id="425400"/>
    <lineage>
        <taxon>Bacteria</taxon>
        <taxon>Pseudomonadati</taxon>
        <taxon>Campylobacterota</taxon>
        <taxon>Epsilonproteobacteria</taxon>
        <taxon>Campylobacterales</taxon>
        <taxon>Helicobacteraceae</taxon>
        <taxon>Helicobacter</taxon>
    </lineage>
</organism>
<evidence type="ECO:0000256" key="2">
    <source>
        <dbReference type="ARBA" id="ARBA00011359"/>
    </source>
</evidence>
<name>A0A4U8TP90_9HELI</name>
<dbReference type="RefSeq" id="WP_034361391.1">
    <property type="nucleotide sequence ID" value="NZ_CAJUDB010000002.1"/>
</dbReference>
<dbReference type="InterPro" id="IPR037185">
    <property type="entry name" value="EmrE-like"/>
</dbReference>
<dbReference type="Gene3D" id="1.10.3730.20">
    <property type="match status" value="1"/>
</dbReference>
<dbReference type="PANTHER" id="PTHR30561">
    <property type="entry name" value="SMR FAMILY PROTON-DEPENDENT DRUG EFFLUX TRANSPORTER SUGE"/>
    <property type="match status" value="1"/>
</dbReference>
<evidence type="ECO:0000256" key="8">
    <source>
        <dbReference type="ARBA" id="ARBA00023136"/>
    </source>
</evidence>
<dbReference type="Pfam" id="PF00893">
    <property type="entry name" value="Multi_Drug_Res"/>
    <property type="match status" value="1"/>
</dbReference>
<evidence type="ECO:0000256" key="9">
    <source>
        <dbReference type="RuleBase" id="RU003942"/>
    </source>
</evidence>
<keyword evidence="6 9" id="KW-0812">Transmembrane</keyword>
<proteinExistence type="inferred from homology"/>
<dbReference type="InterPro" id="IPR000390">
    <property type="entry name" value="Small_drug/metabolite_transptr"/>
</dbReference>
<comment type="subunit">
    <text evidence="2">Forms a complex with MdtJ.</text>
</comment>
<dbReference type="SUPFAM" id="SSF103481">
    <property type="entry name" value="Multidrug resistance efflux transporter EmrE"/>
    <property type="match status" value="1"/>
</dbReference>
<feature type="transmembrane region" description="Helical" evidence="10">
    <location>
        <begin position="6"/>
        <end position="22"/>
    </location>
</feature>
<keyword evidence="4" id="KW-1003">Cell membrane</keyword>
<dbReference type="GO" id="GO:0031460">
    <property type="term" value="P:glycine betaine transport"/>
    <property type="evidence" value="ECO:0007669"/>
    <property type="project" value="TreeGrafter"/>
</dbReference>
<feature type="transmembrane region" description="Helical" evidence="10">
    <location>
        <begin position="58"/>
        <end position="79"/>
    </location>
</feature>
<evidence type="ECO:0000256" key="10">
    <source>
        <dbReference type="SAM" id="Phobius"/>
    </source>
</evidence>
<comment type="similarity">
    <text evidence="9">Belongs to the drug/metabolite transporter (DMT) superfamily. Small multidrug resistance (SMR) (TC 2.A.7.1) family.</text>
</comment>
<feature type="transmembrane region" description="Helical" evidence="10">
    <location>
        <begin position="34"/>
        <end position="52"/>
    </location>
</feature>
<dbReference type="EMBL" id="JRMQ02000003">
    <property type="protein sequence ID" value="TLE02214.1"/>
    <property type="molecule type" value="Genomic_DNA"/>
</dbReference>
<dbReference type="GO" id="GO:0015297">
    <property type="term" value="F:antiporter activity"/>
    <property type="evidence" value="ECO:0007669"/>
    <property type="project" value="TreeGrafter"/>
</dbReference>
<evidence type="ECO:0000256" key="1">
    <source>
        <dbReference type="ARBA" id="ARBA00004429"/>
    </source>
</evidence>
<evidence type="ECO:0000256" key="6">
    <source>
        <dbReference type="ARBA" id="ARBA00022692"/>
    </source>
</evidence>
<keyword evidence="5" id="KW-0997">Cell inner membrane</keyword>
<evidence type="ECO:0000313" key="11">
    <source>
        <dbReference type="EMBL" id="TLE02214.1"/>
    </source>
</evidence>
<protein>
    <recommendedName>
        <fullName evidence="3">Spermidine export protein MdtI</fullName>
    </recommendedName>
</protein>
<evidence type="ECO:0000256" key="4">
    <source>
        <dbReference type="ARBA" id="ARBA00022475"/>
    </source>
</evidence>
<evidence type="ECO:0000256" key="5">
    <source>
        <dbReference type="ARBA" id="ARBA00022519"/>
    </source>
</evidence>
<dbReference type="AlphaFoldDB" id="A0A4U8TP90"/>
<reference evidence="11 12" key="1">
    <citation type="journal article" date="2014" name="Genome Announc.">
        <title>Draft genome sequences of eight enterohepatic helicobacter species isolated from both laboratory and wild rodents.</title>
        <authorList>
            <person name="Sheh A."/>
            <person name="Shen Z."/>
            <person name="Fox J.G."/>
        </authorList>
    </citation>
    <scope>NUCLEOTIDE SEQUENCE [LARGE SCALE GENOMIC DNA]</scope>
    <source>
        <strain evidence="11 12">MIT 01-6451</strain>
    </source>
</reference>
<dbReference type="OrthoDB" id="5465142at2"/>
<dbReference type="GeneID" id="82321405"/>
<dbReference type="InterPro" id="IPR045324">
    <property type="entry name" value="Small_multidrug_res"/>
</dbReference>